<dbReference type="Proteomes" id="UP000295129">
    <property type="component" value="Unassembled WGS sequence"/>
</dbReference>
<name>A0A4R6DZU7_9RHOO</name>
<proteinExistence type="predicted"/>
<evidence type="ECO:0000313" key="1">
    <source>
        <dbReference type="EMBL" id="TDN50008.1"/>
    </source>
</evidence>
<organism evidence="1 2">
    <name type="scientific">Azoarcus indigens</name>
    <dbReference type="NCBI Taxonomy" id="29545"/>
    <lineage>
        <taxon>Bacteria</taxon>
        <taxon>Pseudomonadati</taxon>
        <taxon>Pseudomonadota</taxon>
        <taxon>Betaproteobacteria</taxon>
        <taxon>Rhodocyclales</taxon>
        <taxon>Zoogloeaceae</taxon>
        <taxon>Azoarcus</taxon>
    </lineage>
</organism>
<accession>A0A4R6DZU7</accession>
<keyword evidence="2" id="KW-1185">Reference proteome</keyword>
<dbReference type="AlphaFoldDB" id="A0A4R6DZU7"/>
<sequence length="56" mass="6189">MEPSDGLSAFNGQGIANRAAAYCLSGGKKLPFARFLYIEADRLQLLFEEPSILELR</sequence>
<dbReference type="RefSeq" id="WP_162851731.1">
    <property type="nucleotide sequence ID" value="NZ_SNVV01000010.1"/>
</dbReference>
<reference evidence="1 2" key="1">
    <citation type="submission" date="2019-03" db="EMBL/GenBank/DDBJ databases">
        <title>Genomic Encyclopedia of Type Strains, Phase IV (KMG-IV): sequencing the most valuable type-strain genomes for metagenomic binning, comparative biology and taxonomic classification.</title>
        <authorList>
            <person name="Goeker M."/>
        </authorList>
    </citation>
    <scope>NUCLEOTIDE SEQUENCE [LARGE SCALE GENOMIC DNA]</scope>
    <source>
        <strain evidence="1 2">DSM 12121</strain>
    </source>
</reference>
<dbReference type="EMBL" id="SNVV01000010">
    <property type="protein sequence ID" value="TDN50008.1"/>
    <property type="molecule type" value="Genomic_DNA"/>
</dbReference>
<comment type="caution">
    <text evidence="1">The sequence shown here is derived from an EMBL/GenBank/DDBJ whole genome shotgun (WGS) entry which is preliminary data.</text>
</comment>
<evidence type="ECO:0000313" key="2">
    <source>
        <dbReference type="Proteomes" id="UP000295129"/>
    </source>
</evidence>
<protein>
    <submittedName>
        <fullName evidence="1">Uncharacterized protein</fullName>
    </submittedName>
</protein>
<gene>
    <name evidence="1" type="ORF">C7389_110102</name>
</gene>